<dbReference type="PRINTS" id="PR01950">
    <property type="entry name" value="LANCSUPER"/>
</dbReference>
<dbReference type="InterPro" id="IPR017146">
    <property type="entry name" value="Lanti_2_LanM"/>
</dbReference>
<organism evidence="2 3">
    <name type="scientific">Kitasatospora viridis</name>
    <dbReference type="NCBI Taxonomy" id="281105"/>
    <lineage>
        <taxon>Bacteria</taxon>
        <taxon>Bacillati</taxon>
        <taxon>Actinomycetota</taxon>
        <taxon>Actinomycetes</taxon>
        <taxon>Kitasatosporales</taxon>
        <taxon>Streptomycetaceae</taxon>
        <taxon>Kitasatospora</taxon>
    </lineage>
</organism>
<reference evidence="2 3" key="1">
    <citation type="submission" date="2019-06" db="EMBL/GenBank/DDBJ databases">
        <title>Sequencing the genomes of 1000 actinobacteria strains.</title>
        <authorList>
            <person name="Klenk H.-P."/>
        </authorList>
    </citation>
    <scope>NUCLEOTIDE SEQUENCE [LARGE SCALE GENOMIC DNA]</scope>
    <source>
        <strain evidence="2 3">DSM 44826</strain>
    </source>
</reference>
<feature type="domain" description="Lantibiotic biosynthesis protein dehydration" evidence="1">
    <location>
        <begin position="154"/>
        <end position="529"/>
    </location>
</feature>
<comment type="caution">
    <text evidence="2">The sequence shown here is derived from an EMBL/GenBank/DDBJ whole genome shotgun (WGS) entry which is preliminary data.</text>
</comment>
<dbReference type="PIRSF" id="PIRSF037228">
    <property type="entry name" value="Lant_mod_RumM"/>
    <property type="match status" value="1"/>
</dbReference>
<dbReference type="Gene3D" id="1.50.10.20">
    <property type="match status" value="1"/>
</dbReference>
<dbReference type="Pfam" id="PF05147">
    <property type="entry name" value="LANC_like"/>
    <property type="match status" value="1"/>
</dbReference>
<dbReference type="SUPFAM" id="SSF158745">
    <property type="entry name" value="LanC-like"/>
    <property type="match status" value="1"/>
</dbReference>
<dbReference type="EMBL" id="VIWT01000004">
    <property type="protein sequence ID" value="TWF82695.1"/>
    <property type="molecule type" value="Genomic_DNA"/>
</dbReference>
<dbReference type="NCBIfam" id="TIGR03897">
    <property type="entry name" value="lanti_2_LanM"/>
    <property type="match status" value="1"/>
</dbReference>
<dbReference type="AlphaFoldDB" id="A0A561T6E2"/>
<name>A0A561T6E2_9ACTN</name>
<dbReference type="InterPro" id="IPR025410">
    <property type="entry name" value="Lant_dehyd"/>
</dbReference>
<gene>
    <name evidence="2" type="ORF">FHX73_14177</name>
</gene>
<sequence>MIIEGTIAAGSTGSDGSSDRVPAAERAAGEPWAEFLAQALAGAPAAPVALPPGALPGTTGFQAVLAPFAELAGARLARAAGPAAGVVDLPAIRARFVERLAGQLARQAARTLVLELNVARVTGQLAGDTPAERFRDFLAQAAGRDGLTALLDQYPVLARLLAQTSGHAADALGELLVRFAADRAELVAALLSGDDPGTLAAVRQGAGDGHRHGRGVAVLRFASGARLVYKPRPLGLHRHFNEVVDWFNTQPGTPGLRTVALLERPGYGWLEHVAARPCTEAAELDRFYLRQGAWLALLHALDGTDQHYENLIACADHPVPVDVETLFHPPAPPDPADQDPAALVLGASVYRTGLLPHLLLGDETALDASGLGGDAGAPAPTAGVEWADAGTDRMRLVRRDGDIAGADNRPGLTGAGAWADPADHTEALVAGFRAGYRTIAAARAELVGPQGLLHRFAGDEARVVVRATQSYLTLLDESTHPDVLRDPAERTGVLRLLETDALGEPAWPALVDAEVAELWDGDVPLFTTRPGSADLWSGTGARIPGALARTGLDRVLAKVAAMGEADLGAQEWIIRASMAARSTVPAHEVAAPVALSPGPAPALTAPDAARAIGDRLVELAHRGAGRANWLGLDLLADRYWRLGPAGADLGCGFPGPALFLAQLAALTGQARYAETARHALRPVPRLLDRFAAAPEELGLLGSGAFTGLGGLVYALTQVAVLLDDPEVHGWIEPAARLTAAAAEREPDEQSGVAEGTAGGLATLLAVYRAMGSATARQGARLCADRLADRPPPAPDAPRPAGFAAGEAGIGWALLRYAAAGQATERHERAGLAALRSAARSAAAAAASAPTAPTWCRGTAGIALAIADSPGAAADPGSESESESAELVARATRALATAGPLPDHGLCHGETGALELLARLGAAGGPAAPAARAALERRSAALLAALDRAGPRCATPGGLPVPGLLAGLSGIGHGLLRLGFPERTASALLLQPPIQRRTSPRKP</sequence>
<dbReference type="Proteomes" id="UP000317940">
    <property type="component" value="Unassembled WGS sequence"/>
</dbReference>
<proteinExistence type="predicted"/>
<dbReference type="GO" id="GO:0031179">
    <property type="term" value="P:peptide modification"/>
    <property type="evidence" value="ECO:0007669"/>
    <property type="project" value="InterPro"/>
</dbReference>
<dbReference type="RefSeq" id="WP_170305211.1">
    <property type="nucleotide sequence ID" value="NZ_BAAAMZ010000017.1"/>
</dbReference>
<dbReference type="PANTHER" id="PTHR48125">
    <property type="entry name" value="LP07818P1"/>
    <property type="match status" value="1"/>
</dbReference>
<keyword evidence="3" id="KW-1185">Reference proteome</keyword>
<dbReference type="SMART" id="SM01260">
    <property type="entry name" value="LANC_like"/>
    <property type="match status" value="1"/>
</dbReference>
<protein>
    <submittedName>
        <fullName evidence="2">Type 2 lantibiotic biosynthesis protein LanM</fullName>
    </submittedName>
</protein>
<dbReference type="Pfam" id="PF13575">
    <property type="entry name" value="DUF4135"/>
    <property type="match status" value="1"/>
</dbReference>
<dbReference type="CDD" id="cd04792">
    <property type="entry name" value="LanM-like"/>
    <property type="match status" value="1"/>
</dbReference>
<evidence type="ECO:0000313" key="3">
    <source>
        <dbReference type="Proteomes" id="UP000317940"/>
    </source>
</evidence>
<evidence type="ECO:0000313" key="2">
    <source>
        <dbReference type="EMBL" id="TWF82695.1"/>
    </source>
</evidence>
<dbReference type="PANTHER" id="PTHR48125:SF10">
    <property type="entry name" value="OS12G0136300 PROTEIN"/>
    <property type="match status" value="1"/>
</dbReference>
<accession>A0A561T6E2</accession>
<evidence type="ECO:0000259" key="1">
    <source>
        <dbReference type="Pfam" id="PF13575"/>
    </source>
</evidence>
<dbReference type="InterPro" id="IPR007822">
    <property type="entry name" value="LANC-like"/>
</dbReference>